<dbReference type="GO" id="GO:0004252">
    <property type="term" value="F:serine-type endopeptidase activity"/>
    <property type="evidence" value="ECO:0007669"/>
    <property type="project" value="InterPro"/>
</dbReference>
<feature type="compositionally biased region" description="Pro residues" evidence="3">
    <location>
        <begin position="407"/>
        <end position="416"/>
    </location>
</feature>
<dbReference type="CDD" id="cd00190">
    <property type="entry name" value="Tryp_SPc"/>
    <property type="match status" value="1"/>
</dbReference>
<dbReference type="InterPro" id="IPR043504">
    <property type="entry name" value="Peptidase_S1_PA_chymotrypsin"/>
</dbReference>
<evidence type="ECO:0000313" key="6">
    <source>
        <dbReference type="EMBL" id="JAG02326.1"/>
    </source>
</evidence>
<dbReference type="InterPro" id="IPR009003">
    <property type="entry name" value="Peptidase_S1_PA"/>
</dbReference>
<dbReference type="Pfam" id="PF00089">
    <property type="entry name" value="Trypsin"/>
    <property type="match status" value="1"/>
</dbReference>
<feature type="domain" description="Peptidase S1" evidence="5">
    <location>
        <begin position="51"/>
        <end position="289"/>
    </location>
</feature>
<sequence>VEQFTMMRCILLLVAVVAYASADSSEHGVSPGVKGTTCKCGWANRDSGSRIVGGSYYKTNEYPFIAGIARVASRGYAPFCGGSIITPNHVITAARCKTNRRTKNIVVLLETHDRSHPFSNDGVIKVASFQLRQPKFNIDDEFGIDIAIVTVASPINFNNIIGPVCLPPPGFNATRKAVTIIGYGREESEGSMITRPKKIDTTVIPLQDCWDAWFPNKMISMKRQFCTQTKGEASCQGDYGGPVVLRAPKTNEYTLVGVFSYGAEGCTDEKPSVHTRVADFIPWIKEKIDGEEAKSMWVKLRNNHRDALRRQKRMYKSGAQAQDVRHWKFQSQMEFLVRYMVNDNRETNFSMNEENTDSSPAGQGGETESESSLQDESLEELEASNERNTILEGGTPSGNEIPEDSRTPPPLAPPLPSSKKKAKNIDIDNLIQKHFEQREHRAKQRLEERKKLEEMSSPKDDLYLFFMSMYEQTKKMPPAVQHTIKMNLFLNVSQEEARLLNITQRAPVPLFYPDNNYPTDNYQGWTPMSSPAGSSASGHPPISLTDSYEAPNIANFINTFSE</sequence>
<proteinExistence type="inferred from homology"/>
<keyword evidence="4" id="KW-0732">Signal</keyword>
<dbReference type="InterPro" id="IPR001314">
    <property type="entry name" value="Peptidase_S1A"/>
</dbReference>
<feature type="region of interest" description="Disordered" evidence="3">
    <location>
        <begin position="348"/>
        <end position="423"/>
    </location>
</feature>
<organism evidence="6">
    <name type="scientific">Lygus hesperus</name>
    <name type="common">Western plant bug</name>
    <dbReference type="NCBI Taxonomy" id="30085"/>
    <lineage>
        <taxon>Eukaryota</taxon>
        <taxon>Metazoa</taxon>
        <taxon>Ecdysozoa</taxon>
        <taxon>Arthropoda</taxon>
        <taxon>Hexapoda</taxon>
        <taxon>Insecta</taxon>
        <taxon>Pterygota</taxon>
        <taxon>Neoptera</taxon>
        <taxon>Paraneoptera</taxon>
        <taxon>Hemiptera</taxon>
        <taxon>Heteroptera</taxon>
        <taxon>Panheteroptera</taxon>
        <taxon>Cimicomorpha</taxon>
        <taxon>Miridae</taxon>
        <taxon>Mirini</taxon>
        <taxon>Lygus</taxon>
    </lineage>
</organism>
<comment type="similarity">
    <text evidence="2">Belongs to the peptidase S1 family. CLIP subfamily.</text>
</comment>
<evidence type="ECO:0000256" key="1">
    <source>
        <dbReference type="ARBA" id="ARBA00023157"/>
    </source>
</evidence>
<evidence type="ECO:0000256" key="3">
    <source>
        <dbReference type="SAM" id="MobiDB-lite"/>
    </source>
</evidence>
<dbReference type="AlphaFoldDB" id="A0A0A9W4I5"/>
<dbReference type="Gene3D" id="2.40.10.10">
    <property type="entry name" value="Trypsin-like serine proteases"/>
    <property type="match status" value="1"/>
</dbReference>
<dbReference type="PROSITE" id="PS50240">
    <property type="entry name" value="TRYPSIN_DOM"/>
    <property type="match status" value="1"/>
</dbReference>
<dbReference type="GO" id="GO:0006508">
    <property type="term" value="P:proteolysis"/>
    <property type="evidence" value="ECO:0007669"/>
    <property type="project" value="UniProtKB-KW"/>
</dbReference>
<dbReference type="InterPro" id="IPR001254">
    <property type="entry name" value="Trypsin_dom"/>
</dbReference>
<evidence type="ECO:0000256" key="2">
    <source>
        <dbReference type="ARBA" id="ARBA00024195"/>
    </source>
</evidence>
<dbReference type="EMBL" id="GBHO01041278">
    <property type="protein sequence ID" value="JAG02326.1"/>
    <property type="molecule type" value="Transcribed_RNA"/>
</dbReference>
<dbReference type="SUPFAM" id="SSF50494">
    <property type="entry name" value="Trypsin-like serine proteases"/>
    <property type="match status" value="1"/>
</dbReference>
<reference evidence="6" key="1">
    <citation type="journal article" date="2014" name="PLoS ONE">
        <title>Transcriptome-Based Identification of ABC Transporters in the Western Tarnished Plant Bug Lygus hesperus.</title>
        <authorList>
            <person name="Hull J.J."/>
            <person name="Chaney K."/>
            <person name="Geib S.M."/>
            <person name="Fabrick J.A."/>
            <person name="Brent C.S."/>
            <person name="Walsh D."/>
            <person name="Lavine L.C."/>
        </authorList>
    </citation>
    <scope>NUCLEOTIDE SEQUENCE</scope>
</reference>
<evidence type="ECO:0000259" key="5">
    <source>
        <dbReference type="PROSITE" id="PS50240"/>
    </source>
</evidence>
<feature type="non-terminal residue" evidence="6">
    <location>
        <position position="1"/>
    </location>
</feature>
<evidence type="ECO:0000256" key="4">
    <source>
        <dbReference type="SAM" id="SignalP"/>
    </source>
</evidence>
<accession>A0A0A9W4I5</accession>
<keyword evidence="6" id="KW-0645">Protease</keyword>
<dbReference type="PRINTS" id="PR00722">
    <property type="entry name" value="CHYMOTRYPSIN"/>
</dbReference>
<dbReference type="SMART" id="SM00020">
    <property type="entry name" value="Tryp_SPc"/>
    <property type="match status" value="1"/>
</dbReference>
<name>A0A0A9W4I5_LYGHE</name>
<reference evidence="6" key="2">
    <citation type="submission" date="2014-07" db="EMBL/GenBank/DDBJ databases">
        <authorList>
            <person name="Hull J."/>
        </authorList>
    </citation>
    <scope>NUCLEOTIDE SEQUENCE</scope>
</reference>
<feature type="signal peptide" evidence="4">
    <location>
        <begin position="1"/>
        <end position="22"/>
    </location>
</feature>
<feature type="chain" id="PRO_5002053689" evidence="4">
    <location>
        <begin position="23"/>
        <end position="562"/>
    </location>
</feature>
<feature type="compositionally biased region" description="Polar residues" evidence="3">
    <location>
        <begin position="348"/>
        <end position="361"/>
    </location>
</feature>
<gene>
    <name evidence="6" type="primary">SP34_0</name>
    <name evidence="6" type="ORF">CM83_40312</name>
</gene>
<keyword evidence="1" id="KW-1015">Disulfide bond</keyword>
<dbReference type="InterPro" id="IPR051487">
    <property type="entry name" value="Ser/Thr_Proteases_Immune/Dev"/>
</dbReference>
<dbReference type="PANTHER" id="PTHR24256">
    <property type="entry name" value="TRYPTASE-RELATED"/>
    <property type="match status" value="1"/>
</dbReference>
<protein>
    <submittedName>
        <fullName evidence="6">Venom serine protease 34</fullName>
    </submittedName>
</protein>
<keyword evidence="6" id="KW-0378">Hydrolase</keyword>